<sequence length="140" mass="15873">MAPLENIMTYENDTEAHNIGEHPVQAMAETGNKDTCHPSTEYNVDLASRNDENMERDNSLGDSKHTDSSHSFADDEDFTEAKVRGRHRRCPSISRKDRIVTRSHARAHSSPHKTLNKCCHMEHPGYRKQATHPPQTLLSV</sequence>
<comment type="caution">
    <text evidence="2">The sequence shown here is derived from an EMBL/GenBank/DDBJ whole genome shotgun (WGS) entry which is preliminary data.</text>
</comment>
<protein>
    <submittedName>
        <fullName evidence="2">Uncharacterized protein</fullName>
    </submittedName>
</protein>
<name>A0AAW2U1I0_9LAMI</name>
<evidence type="ECO:0000256" key="1">
    <source>
        <dbReference type="SAM" id="MobiDB-lite"/>
    </source>
</evidence>
<feature type="region of interest" description="Disordered" evidence="1">
    <location>
        <begin position="48"/>
        <end position="115"/>
    </location>
</feature>
<evidence type="ECO:0000313" key="2">
    <source>
        <dbReference type="EMBL" id="KAL0410663.1"/>
    </source>
</evidence>
<reference evidence="2" key="2">
    <citation type="journal article" date="2024" name="Plant">
        <title>Genomic evolution and insights into agronomic trait innovations of Sesamum species.</title>
        <authorList>
            <person name="Miao H."/>
            <person name="Wang L."/>
            <person name="Qu L."/>
            <person name="Liu H."/>
            <person name="Sun Y."/>
            <person name="Le M."/>
            <person name="Wang Q."/>
            <person name="Wei S."/>
            <person name="Zheng Y."/>
            <person name="Lin W."/>
            <person name="Duan Y."/>
            <person name="Cao H."/>
            <person name="Xiong S."/>
            <person name="Wang X."/>
            <person name="Wei L."/>
            <person name="Li C."/>
            <person name="Ma Q."/>
            <person name="Ju M."/>
            <person name="Zhao R."/>
            <person name="Li G."/>
            <person name="Mu C."/>
            <person name="Tian Q."/>
            <person name="Mei H."/>
            <person name="Zhang T."/>
            <person name="Gao T."/>
            <person name="Zhang H."/>
        </authorList>
    </citation>
    <scope>NUCLEOTIDE SEQUENCE</scope>
    <source>
        <strain evidence="2">KEN1</strain>
    </source>
</reference>
<dbReference type="EMBL" id="JACGWN010000013">
    <property type="protein sequence ID" value="KAL0410663.1"/>
    <property type="molecule type" value="Genomic_DNA"/>
</dbReference>
<organism evidence="2">
    <name type="scientific">Sesamum latifolium</name>
    <dbReference type="NCBI Taxonomy" id="2727402"/>
    <lineage>
        <taxon>Eukaryota</taxon>
        <taxon>Viridiplantae</taxon>
        <taxon>Streptophyta</taxon>
        <taxon>Embryophyta</taxon>
        <taxon>Tracheophyta</taxon>
        <taxon>Spermatophyta</taxon>
        <taxon>Magnoliopsida</taxon>
        <taxon>eudicotyledons</taxon>
        <taxon>Gunneridae</taxon>
        <taxon>Pentapetalae</taxon>
        <taxon>asterids</taxon>
        <taxon>lamiids</taxon>
        <taxon>Lamiales</taxon>
        <taxon>Pedaliaceae</taxon>
        <taxon>Sesamum</taxon>
    </lineage>
</organism>
<proteinExistence type="predicted"/>
<reference evidence="2" key="1">
    <citation type="submission" date="2020-06" db="EMBL/GenBank/DDBJ databases">
        <authorList>
            <person name="Li T."/>
            <person name="Hu X."/>
            <person name="Zhang T."/>
            <person name="Song X."/>
            <person name="Zhang H."/>
            <person name="Dai N."/>
            <person name="Sheng W."/>
            <person name="Hou X."/>
            <person name="Wei L."/>
        </authorList>
    </citation>
    <scope>NUCLEOTIDE SEQUENCE</scope>
    <source>
        <strain evidence="2">KEN1</strain>
        <tissue evidence="2">Leaf</tissue>
    </source>
</reference>
<feature type="compositionally biased region" description="Basic residues" evidence="1">
    <location>
        <begin position="101"/>
        <end position="115"/>
    </location>
</feature>
<feature type="compositionally biased region" description="Basic and acidic residues" evidence="1">
    <location>
        <begin position="48"/>
        <end position="68"/>
    </location>
</feature>
<dbReference type="AlphaFoldDB" id="A0AAW2U1I0"/>
<gene>
    <name evidence="2" type="ORF">Slati_3656000</name>
</gene>
<accession>A0AAW2U1I0</accession>